<sequence length="124" mass="14481">MVIGNKLRKLRMEKGYSQEYLAEVLEVSQKTYSNMENNKSSLSIDTLKKIAEEYKIDIIELLSDDRVIVQNNSSRESSTFQGGIIINHMSEELLNQMKERIEELKETISEKNKQIELLEKRLNN</sequence>
<comment type="caution">
    <text evidence="4">The sequence shown here is derived from an EMBL/GenBank/DDBJ whole genome shotgun (WGS) entry which is preliminary data.</text>
</comment>
<dbReference type="PROSITE" id="PS50943">
    <property type="entry name" value="HTH_CROC1"/>
    <property type="match status" value="1"/>
</dbReference>
<gene>
    <name evidence="4" type="ORF">WFZ85_09830</name>
</gene>
<feature type="coiled-coil region" evidence="2">
    <location>
        <begin position="87"/>
        <end position="121"/>
    </location>
</feature>
<protein>
    <submittedName>
        <fullName evidence="4">Helix-turn-helix transcriptional regulator</fullName>
    </submittedName>
</protein>
<feature type="domain" description="HTH cro/C1-type" evidence="3">
    <location>
        <begin position="7"/>
        <end position="61"/>
    </location>
</feature>
<dbReference type="EMBL" id="JBCGDO010000012">
    <property type="protein sequence ID" value="MEM0542919.1"/>
    <property type="molecule type" value="Genomic_DNA"/>
</dbReference>
<keyword evidence="2" id="KW-0175">Coiled coil</keyword>
<dbReference type="InterPro" id="IPR001387">
    <property type="entry name" value="Cro/C1-type_HTH"/>
</dbReference>
<dbReference type="Proteomes" id="UP001460072">
    <property type="component" value="Unassembled WGS sequence"/>
</dbReference>
<dbReference type="InterPro" id="IPR050807">
    <property type="entry name" value="TransReg_Diox_bact_type"/>
</dbReference>
<reference evidence="4 5" key="1">
    <citation type="submission" date="2024-03" db="EMBL/GenBank/DDBJ databases">
        <title>Two novel species of the genus Flavobacterium exhibiting potentially degradation of complex polysaccharides.</title>
        <authorList>
            <person name="Lian X."/>
        </authorList>
    </citation>
    <scope>NUCLEOTIDE SEQUENCE [LARGE SCALE GENOMIC DNA]</scope>
    <source>
        <strain evidence="5">j3</strain>
    </source>
</reference>
<organism evidence="4 5">
    <name type="scientific">Flavobacterium aureirubrum</name>
    <dbReference type="NCBI Taxonomy" id="3133147"/>
    <lineage>
        <taxon>Bacteria</taxon>
        <taxon>Pseudomonadati</taxon>
        <taxon>Bacteroidota</taxon>
        <taxon>Flavobacteriia</taxon>
        <taxon>Flavobacteriales</taxon>
        <taxon>Flavobacteriaceae</taxon>
        <taxon>Flavobacterium</taxon>
    </lineage>
</organism>
<accession>A0ABU9N5D8</accession>
<dbReference type="InterPro" id="IPR010982">
    <property type="entry name" value="Lambda_DNA-bd_dom_sf"/>
</dbReference>
<evidence type="ECO:0000256" key="1">
    <source>
        <dbReference type="ARBA" id="ARBA00023125"/>
    </source>
</evidence>
<dbReference type="RefSeq" id="WP_342696122.1">
    <property type="nucleotide sequence ID" value="NZ_JBCGDO010000012.1"/>
</dbReference>
<name>A0ABU9N5D8_9FLAO</name>
<dbReference type="SMART" id="SM00530">
    <property type="entry name" value="HTH_XRE"/>
    <property type="match status" value="1"/>
</dbReference>
<dbReference type="PANTHER" id="PTHR46797:SF1">
    <property type="entry name" value="METHYLPHOSPHONATE SYNTHASE"/>
    <property type="match status" value="1"/>
</dbReference>
<keyword evidence="1" id="KW-0238">DNA-binding</keyword>
<proteinExistence type="predicted"/>
<evidence type="ECO:0000256" key="2">
    <source>
        <dbReference type="SAM" id="Coils"/>
    </source>
</evidence>
<dbReference type="PANTHER" id="PTHR46797">
    <property type="entry name" value="HTH-TYPE TRANSCRIPTIONAL REGULATOR"/>
    <property type="match status" value="1"/>
</dbReference>
<dbReference type="Pfam" id="PF01381">
    <property type="entry name" value="HTH_3"/>
    <property type="match status" value="1"/>
</dbReference>
<keyword evidence="5" id="KW-1185">Reference proteome</keyword>
<evidence type="ECO:0000313" key="5">
    <source>
        <dbReference type="Proteomes" id="UP001460072"/>
    </source>
</evidence>
<dbReference type="SUPFAM" id="SSF47413">
    <property type="entry name" value="lambda repressor-like DNA-binding domains"/>
    <property type="match status" value="1"/>
</dbReference>
<dbReference type="Gene3D" id="1.10.260.40">
    <property type="entry name" value="lambda repressor-like DNA-binding domains"/>
    <property type="match status" value="1"/>
</dbReference>
<evidence type="ECO:0000313" key="4">
    <source>
        <dbReference type="EMBL" id="MEM0542919.1"/>
    </source>
</evidence>
<evidence type="ECO:0000259" key="3">
    <source>
        <dbReference type="PROSITE" id="PS50943"/>
    </source>
</evidence>
<dbReference type="CDD" id="cd00093">
    <property type="entry name" value="HTH_XRE"/>
    <property type="match status" value="1"/>
</dbReference>